<gene>
    <name evidence="10" type="primary">manA</name>
    <name evidence="10" type="ORF">F8O01_06050</name>
</gene>
<feature type="binding site" evidence="8">
    <location>
        <position position="288"/>
    </location>
    <ligand>
        <name>Zn(2+)</name>
        <dbReference type="ChEBI" id="CHEBI:29105"/>
    </ligand>
</feature>
<feature type="binding site" evidence="8">
    <location>
        <position position="112"/>
    </location>
    <ligand>
        <name>Zn(2+)</name>
        <dbReference type="ChEBI" id="CHEBI:29105"/>
    </ligand>
</feature>
<comment type="caution">
    <text evidence="10">The sequence shown here is derived from an EMBL/GenBank/DDBJ whole genome shotgun (WGS) entry which is preliminary data.</text>
</comment>
<reference evidence="10 11" key="1">
    <citation type="submission" date="2019-09" db="EMBL/GenBank/DDBJ databases">
        <title>Phylogeny of genus Pseudoclavibacter and closely related genus.</title>
        <authorList>
            <person name="Li Y."/>
        </authorList>
    </citation>
    <scope>NUCLEOTIDE SEQUENCE [LARGE SCALE GENOMIC DNA]</scope>
    <source>
        <strain evidence="10 11">DSM 23821</strain>
    </source>
</reference>
<dbReference type="AlphaFoldDB" id="A0A7J5BYP8"/>
<keyword evidence="11" id="KW-1185">Reference proteome</keyword>
<dbReference type="GO" id="GO:0009298">
    <property type="term" value="P:GDP-mannose biosynthetic process"/>
    <property type="evidence" value="ECO:0007669"/>
    <property type="project" value="InterPro"/>
</dbReference>
<keyword evidence="4 8" id="KW-0479">Metal-binding</keyword>
<dbReference type="EC" id="5.3.1.8" evidence="3"/>
<dbReference type="PRINTS" id="PR00714">
    <property type="entry name" value="MAN6PISMRASE"/>
</dbReference>
<dbReference type="InterPro" id="IPR011051">
    <property type="entry name" value="RmlC_Cupin_sf"/>
</dbReference>
<comment type="catalytic activity">
    <reaction evidence="1">
        <text>D-mannose 6-phosphate = D-fructose 6-phosphate</text>
        <dbReference type="Rhea" id="RHEA:12356"/>
        <dbReference type="ChEBI" id="CHEBI:58735"/>
        <dbReference type="ChEBI" id="CHEBI:61527"/>
        <dbReference type="EC" id="5.3.1.8"/>
    </reaction>
</comment>
<feature type="binding site" evidence="8">
    <location>
        <position position="110"/>
    </location>
    <ligand>
        <name>Zn(2+)</name>
        <dbReference type="ChEBI" id="CHEBI:29105"/>
    </ligand>
</feature>
<evidence type="ECO:0000313" key="10">
    <source>
        <dbReference type="EMBL" id="KAB1659486.1"/>
    </source>
</evidence>
<dbReference type="PANTHER" id="PTHR10309">
    <property type="entry name" value="MANNOSE-6-PHOSPHATE ISOMERASE"/>
    <property type="match status" value="1"/>
</dbReference>
<dbReference type="Pfam" id="PF20511">
    <property type="entry name" value="PMI_typeI_cat"/>
    <property type="match status" value="1"/>
</dbReference>
<evidence type="ECO:0000313" key="11">
    <source>
        <dbReference type="Proteomes" id="UP000467240"/>
    </source>
</evidence>
<dbReference type="Gene3D" id="1.10.441.10">
    <property type="entry name" value="Phosphomannose Isomerase, domain 2"/>
    <property type="match status" value="1"/>
</dbReference>
<dbReference type="RefSeq" id="WP_158039986.1">
    <property type="nucleotide sequence ID" value="NZ_JACCFV010000001.1"/>
</dbReference>
<dbReference type="InterPro" id="IPR014710">
    <property type="entry name" value="RmlC-like_jellyroll"/>
</dbReference>
<evidence type="ECO:0000259" key="9">
    <source>
        <dbReference type="Pfam" id="PF20511"/>
    </source>
</evidence>
<dbReference type="GO" id="GO:0005829">
    <property type="term" value="C:cytosol"/>
    <property type="evidence" value="ECO:0007669"/>
    <property type="project" value="TreeGrafter"/>
</dbReference>
<dbReference type="CDD" id="cd07011">
    <property type="entry name" value="cupin_PMI_type_I_N"/>
    <property type="match status" value="1"/>
</dbReference>
<evidence type="ECO:0000256" key="6">
    <source>
        <dbReference type="ARBA" id="ARBA00023235"/>
    </source>
</evidence>
<evidence type="ECO:0000256" key="5">
    <source>
        <dbReference type="ARBA" id="ARBA00022833"/>
    </source>
</evidence>
<evidence type="ECO:0000256" key="7">
    <source>
        <dbReference type="PIRSR" id="PIRSR001480-1"/>
    </source>
</evidence>
<dbReference type="Proteomes" id="UP000467240">
    <property type="component" value="Unassembled WGS sequence"/>
</dbReference>
<dbReference type="SUPFAM" id="SSF51182">
    <property type="entry name" value="RmlC-like cupins"/>
    <property type="match status" value="1"/>
</dbReference>
<evidence type="ECO:0000256" key="3">
    <source>
        <dbReference type="ARBA" id="ARBA00011956"/>
    </source>
</evidence>
<dbReference type="GO" id="GO:0004476">
    <property type="term" value="F:mannose-6-phosphate isomerase activity"/>
    <property type="evidence" value="ECO:0007669"/>
    <property type="project" value="UniProtKB-EC"/>
</dbReference>
<feature type="binding site" evidence="8">
    <location>
        <position position="147"/>
    </location>
    <ligand>
        <name>Zn(2+)</name>
        <dbReference type="ChEBI" id="CHEBI:29105"/>
    </ligand>
</feature>
<dbReference type="GO" id="GO:0008270">
    <property type="term" value="F:zinc ion binding"/>
    <property type="evidence" value="ECO:0007669"/>
    <property type="project" value="InterPro"/>
</dbReference>
<proteinExistence type="inferred from homology"/>
<dbReference type="InterPro" id="IPR016305">
    <property type="entry name" value="Mannose-6-P_Isomerase"/>
</dbReference>
<protein>
    <recommendedName>
        <fullName evidence="3">mannose-6-phosphate isomerase</fullName>
        <ecNumber evidence="3">5.3.1.8</ecNumber>
    </recommendedName>
</protein>
<dbReference type="Gene3D" id="2.60.120.10">
    <property type="entry name" value="Jelly Rolls"/>
    <property type="match status" value="2"/>
</dbReference>
<organism evidence="10 11">
    <name type="scientific">Pseudoclavibacter chungangensis</name>
    <dbReference type="NCBI Taxonomy" id="587635"/>
    <lineage>
        <taxon>Bacteria</taxon>
        <taxon>Bacillati</taxon>
        <taxon>Actinomycetota</taxon>
        <taxon>Actinomycetes</taxon>
        <taxon>Micrococcales</taxon>
        <taxon>Microbacteriaceae</taxon>
        <taxon>Pseudoclavibacter</taxon>
    </lineage>
</organism>
<comment type="similarity">
    <text evidence="2">Belongs to the mannose-6-phosphate isomerase type 1 family.</text>
</comment>
<evidence type="ECO:0000256" key="1">
    <source>
        <dbReference type="ARBA" id="ARBA00000757"/>
    </source>
</evidence>
<dbReference type="PIRSF" id="PIRSF001480">
    <property type="entry name" value="Mannose-6-phosphate_isomerase"/>
    <property type="match status" value="1"/>
</dbReference>
<dbReference type="OrthoDB" id="9792649at2"/>
<evidence type="ECO:0000256" key="2">
    <source>
        <dbReference type="ARBA" id="ARBA00010772"/>
    </source>
</evidence>
<dbReference type="PANTHER" id="PTHR10309:SF0">
    <property type="entry name" value="MANNOSE-6-PHOSPHATE ISOMERASE"/>
    <property type="match status" value="1"/>
</dbReference>
<dbReference type="NCBIfam" id="TIGR00218">
    <property type="entry name" value="manA"/>
    <property type="match status" value="1"/>
</dbReference>
<feature type="active site" evidence="7">
    <location>
        <position position="307"/>
    </location>
</feature>
<dbReference type="GO" id="GO:0005975">
    <property type="term" value="P:carbohydrate metabolic process"/>
    <property type="evidence" value="ECO:0007669"/>
    <property type="project" value="InterPro"/>
</dbReference>
<evidence type="ECO:0000256" key="4">
    <source>
        <dbReference type="ARBA" id="ARBA00022723"/>
    </source>
</evidence>
<keyword evidence="6 10" id="KW-0413">Isomerase</keyword>
<evidence type="ECO:0000256" key="8">
    <source>
        <dbReference type="PIRSR" id="PIRSR001480-2"/>
    </source>
</evidence>
<sequence length="435" mass="45339">MFVEIRNEPLAYAWGADRAISDLLGRDGVCAPAPGAPATEAELWMGAHHGSPSRIVDPAATHDAGDLATWIAADPTTTLGRFADGLREGDGPRLPFLLKVLAAGGPLSLQAHPSLARARAGYAAEDAAGVPRDAPDRNYRDASHKPELLLALSDTMEALVGFRAVAGSRALVEAFVRDAGPGSAALAPLVDALARADARGGLREVVTWILTPSLGLDDLVSVVSATAATAVADPAGTVLGTRYPREAATIAELAERFPGDPGIVLALLLNRVTLRRGEAVFVPAGNLHAYLRGTGIEIMAASDNVLRGGLTTKHVDRAELLAALDDTPVPPPFLAPVEVTHGVREFRPDVADFRLVEVTGGGTRTVRVDGPAIVLCLEGTARLVGAECEVVLQAGRSVFVTPDEGDLTVAGDVDLVIAMPGIDRDDTPPIDAERR</sequence>
<dbReference type="EMBL" id="WBJZ01000006">
    <property type="protein sequence ID" value="KAB1659486.1"/>
    <property type="molecule type" value="Genomic_DNA"/>
</dbReference>
<dbReference type="InterPro" id="IPR046457">
    <property type="entry name" value="PMI_typeI_cat"/>
</dbReference>
<name>A0A7J5BYP8_9MICO</name>
<dbReference type="InterPro" id="IPR001250">
    <property type="entry name" value="Man6P_Isoase-1"/>
</dbReference>
<feature type="domain" description="Phosphomannose isomerase type I catalytic" evidence="9">
    <location>
        <begin position="11"/>
        <end position="164"/>
    </location>
</feature>
<keyword evidence="5 8" id="KW-0862">Zinc</keyword>
<comment type="cofactor">
    <cofactor evidence="8">
        <name>Zn(2+)</name>
        <dbReference type="ChEBI" id="CHEBI:29105"/>
    </cofactor>
    <text evidence="8">Binds 1 zinc ion per subunit.</text>
</comment>
<accession>A0A7J5BYP8</accession>